<keyword evidence="3" id="KW-1185">Reference proteome</keyword>
<dbReference type="EMBL" id="JACHGT010000026">
    <property type="protein sequence ID" value="MBB6039851.1"/>
    <property type="molecule type" value="Genomic_DNA"/>
</dbReference>
<evidence type="ECO:0000313" key="2">
    <source>
        <dbReference type="EMBL" id="MBB6039851.1"/>
    </source>
</evidence>
<gene>
    <name evidence="2" type="ORF">HNR73_007750</name>
</gene>
<dbReference type="AlphaFoldDB" id="A0A841FRD2"/>
<comment type="caution">
    <text evidence="2">The sequence shown here is derived from an EMBL/GenBank/DDBJ whole genome shotgun (WGS) entry which is preliminary data.</text>
</comment>
<dbReference type="RefSeq" id="WP_184792928.1">
    <property type="nucleotide sequence ID" value="NZ_BONT01000086.1"/>
</dbReference>
<sequence>MRTIVGRESPRTYWRRRAIVLGAGVVLLAAGLWACGGSGDDPAEPVAAEPSAQAPASAEPSNTFKRPFVGDAPPSASSDVSAAPSGSAAPPAGTVQGGPCADVDLRLEPKPATAVMPKGGYLTIEFRATNAAAVSCVRDVGSKAQEVQVKAGGERLWSSDDCAGSGESSKRTLQPGEVVTSRMTWDGKTSTPGCKKSPRVVPSGKYQVMARLGSAWSKPVEFTID</sequence>
<evidence type="ECO:0000313" key="3">
    <source>
        <dbReference type="Proteomes" id="UP000548476"/>
    </source>
</evidence>
<feature type="compositionally biased region" description="Low complexity" evidence="1">
    <location>
        <begin position="44"/>
        <end position="61"/>
    </location>
</feature>
<accession>A0A841FRD2</accession>
<feature type="compositionally biased region" description="Low complexity" evidence="1">
    <location>
        <begin position="70"/>
        <end position="93"/>
    </location>
</feature>
<protein>
    <recommendedName>
        <fullName evidence="4">Intracellular proteinase inhibitor BsuPI domain-containing protein</fullName>
    </recommendedName>
</protein>
<evidence type="ECO:0000256" key="1">
    <source>
        <dbReference type="SAM" id="MobiDB-lite"/>
    </source>
</evidence>
<dbReference type="Proteomes" id="UP000548476">
    <property type="component" value="Unassembled WGS sequence"/>
</dbReference>
<reference evidence="2 3" key="1">
    <citation type="submission" date="2020-08" db="EMBL/GenBank/DDBJ databases">
        <title>Genomic Encyclopedia of Type Strains, Phase IV (KMG-IV): sequencing the most valuable type-strain genomes for metagenomic binning, comparative biology and taxonomic classification.</title>
        <authorList>
            <person name="Goeker M."/>
        </authorList>
    </citation>
    <scope>NUCLEOTIDE SEQUENCE [LARGE SCALE GENOMIC DNA]</scope>
    <source>
        <strain evidence="2 3">YIM 65646</strain>
    </source>
</reference>
<feature type="region of interest" description="Disordered" evidence="1">
    <location>
        <begin position="40"/>
        <end position="104"/>
    </location>
</feature>
<proteinExistence type="predicted"/>
<evidence type="ECO:0008006" key="4">
    <source>
        <dbReference type="Google" id="ProtNLM"/>
    </source>
</evidence>
<organism evidence="2 3">
    <name type="scientific">Phytomonospora endophytica</name>
    <dbReference type="NCBI Taxonomy" id="714109"/>
    <lineage>
        <taxon>Bacteria</taxon>
        <taxon>Bacillati</taxon>
        <taxon>Actinomycetota</taxon>
        <taxon>Actinomycetes</taxon>
        <taxon>Micromonosporales</taxon>
        <taxon>Micromonosporaceae</taxon>
        <taxon>Phytomonospora</taxon>
    </lineage>
</organism>
<name>A0A841FRD2_9ACTN</name>